<keyword evidence="5" id="KW-1185">Reference proteome</keyword>
<dbReference type="InterPro" id="IPR051534">
    <property type="entry name" value="CBASS_pafABC_assoc_protein"/>
</dbReference>
<gene>
    <name evidence="4" type="ORF">QWZ15_03420</name>
</gene>
<dbReference type="InterPro" id="IPR001034">
    <property type="entry name" value="DeoR_HTH"/>
</dbReference>
<dbReference type="PROSITE" id="PS52050">
    <property type="entry name" value="WYL"/>
    <property type="match status" value="1"/>
</dbReference>
<dbReference type="PANTHER" id="PTHR34580:SF3">
    <property type="entry name" value="PROTEIN PAFB"/>
    <property type="match status" value="1"/>
</dbReference>
<dbReference type="InterPro" id="IPR057727">
    <property type="entry name" value="WCX_dom"/>
</dbReference>
<evidence type="ECO:0000313" key="4">
    <source>
        <dbReference type="EMBL" id="MDN3686871.1"/>
    </source>
</evidence>
<dbReference type="Pfam" id="PF13280">
    <property type="entry name" value="WYL"/>
    <property type="match status" value="1"/>
</dbReference>
<keyword evidence="1" id="KW-0805">Transcription regulation</keyword>
<feature type="domain" description="HTH deoR-type" evidence="3">
    <location>
        <begin position="3"/>
        <end position="58"/>
    </location>
</feature>
<dbReference type="InterPro" id="IPR036390">
    <property type="entry name" value="WH_DNA-bd_sf"/>
</dbReference>
<comment type="caution">
    <text evidence="4">The sequence shown here is derived from an EMBL/GenBank/DDBJ whole genome shotgun (WGS) entry which is preliminary data.</text>
</comment>
<evidence type="ECO:0000256" key="1">
    <source>
        <dbReference type="ARBA" id="ARBA00023015"/>
    </source>
</evidence>
<name>A0ABT8C3H8_9BACT</name>
<dbReference type="RefSeq" id="WP_163383791.1">
    <property type="nucleotide sequence ID" value="NZ_JAUFQS010000004.1"/>
</dbReference>
<sequence length="323" mass="37442">MNRLDRLTAILTQLQSKRNVRAQEIADRFCISLRTVYRDIKSLEVAGIPISGEAGRGYTLVEGYRLPPVSFSREEALSLLVAEKILAKHTDKESGNHFQSALVKIKAVLKENEKALMENLDEQIAVFRNNNLHADGKEGVMQSILDGLSTQQALQLDYTTFIKEETSSREVEPIGLYNSFEQWYLIAFCKWRQDYRTFRLDRINSIQITDQMFTMHHPSLKRFLKKMAEVEDLTQVVIRIASRNLKFLRNLKYNYGFVLQEEKGDKVELTFMTRSLEGFARWIICMADLVVILKPETLRTRVRNLLKCMLENNTSEPKQNPTK</sequence>
<dbReference type="Gene3D" id="1.10.10.10">
    <property type="entry name" value="Winged helix-like DNA-binding domain superfamily/Winged helix DNA-binding domain"/>
    <property type="match status" value="1"/>
</dbReference>
<dbReference type="PANTHER" id="PTHR34580">
    <property type="match status" value="1"/>
</dbReference>
<evidence type="ECO:0000259" key="3">
    <source>
        <dbReference type="PROSITE" id="PS51000"/>
    </source>
</evidence>
<evidence type="ECO:0000256" key="2">
    <source>
        <dbReference type="ARBA" id="ARBA00023163"/>
    </source>
</evidence>
<protein>
    <submittedName>
        <fullName evidence="4">YafY family protein</fullName>
    </submittedName>
</protein>
<dbReference type="Pfam" id="PF25583">
    <property type="entry name" value="WCX"/>
    <property type="match status" value="1"/>
</dbReference>
<dbReference type="InterPro" id="IPR036388">
    <property type="entry name" value="WH-like_DNA-bd_sf"/>
</dbReference>
<dbReference type="InterPro" id="IPR026881">
    <property type="entry name" value="WYL_dom"/>
</dbReference>
<dbReference type="InterPro" id="IPR013196">
    <property type="entry name" value="HTH_11"/>
</dbReference>
<keyword evidence="2" id="KW-0804">Transcription</keyword>
<accession>A0ABT8C3H8</accession>
<evidence type="ECO:0000313" key="5">
    <source>
        <dbReference type="Proteomes" id="UP001236663"/>
    </source>
</evidence>
<reference evidence="5" key="1">
    <citation type="journal article" date="2019" name="Int. J. Syst. Evol. Microbiol.">
        <title>The Global Catalogue of Microorganisms (GCM) 10K type strain sequencing project: providing services to taxonomists for standard genome sequencing and annotation.</title>
        <authorList>
            <consortium name="The Broad Institute Genomics Platform"/>
            <consortium name="The Broad Institute Genome Sequencing Center for Infectious Disease"/>
            <person name="Wu L."/>
            <person name="Ma J."/>
        </authorList>
    </citation>
    <scope>NUCLEOTIDE SEQUENCE [LARGE SCALE GENOMIC DNA]</scope>
    <source>
        <strain evidence="5">CECT 7706</strain>
    </source>
</reference>
<proteinExistence type="predicted"/>
<dbReference type="Pfam" id="PF08279">
    <property type="entry name" value="HTH_11"/>
    <property type="match status" value="1"/>
</dbReference>
<dbReference type="PROSITE" id="PS51000">
    <property type="entry name" value="HTH_DEOR_2"/>
    <property type="match status" value="1"/>
</dbReference>
<organism evidence="4 5">
    <name type="scientific">Cyclobacterium jeungdonense</name>
    <dbReference type="NCBI Taxonomy" id="708087"/>
    <lineage>
        <taxon>Bacteria</taxon>
        <taxon>Pseudomonadati</taxon>
        <taxon>Bacteroidota</taxon>
        <taxon>Cytophagia</taxon>
        <taxon>Cytophagales</taxon>
        <taxon>Cyclobacteriaceae</taxon>
        <taxon>Cyclobacterium</taxon>
    </lineage>
</organism>
<dbReference type="Proteomes" id="UP001236663">
    <property type="component" value="Unassembled WGS sequence"/>
</dbReference>
<dbReference type="EMBL" id="JAUFQS010000004">
    <property type="protein sequence ID" value="MDN3686871.1"/>
    <property type="molecule type" value="Genomic_DNA"/>
</dbReference>
<dbReference type="SUPFAM" id="SSF46785">
    <property type="entry name" value="Winged helix' DNA-binding domain"/>
    <property type="match status" value="1"/>
</dbReference>
<dbReference type="InterPro" id="IPR028349">
    <property type="entry name" value="PafC-like"/>
</dbReference>
<dbReference type="PIRSF" id="PIRSF016838">
    <property type="entry name" value="PafC"/>
    <property type="match status" value="1"/>
</dbReference>